<evidence type="ECO:0000313" key="2">
    <source>
        <dbReference type="EMBL" id="POS75898.1"/>
    </source>
</evidence>
<dbReference type="EMBL" id="MAVT02000430">
    <property type="protein sequence ID" value="POS75898.1"/>
    <property type="molecule type" value="Genomic_DNA"/>
</dbReference>
<dbReference type="Proteomes" id="UP000094444">
    <property type="component" value="Unassembled WGS sequence"/>
</dbReference>
<dbReference type="OrthoDB" id="2333384at2759"/>
<organism evidence="2 3">
    <name type="scientific">Diaporthe helianthi</name>
    <dbReference type="NCBI Taxonomy" id="158607"/>
    <lineage>
        <taxon>Eukaryota</taxon>
        <taxon>Fungi</taxon>
        <taxon>Dikarya</taxon>
        <taxon>Ascomycota</taxon>
        <taxon>Pezizomycotina</taxon>
        <taxon>Sordariomycetes</taxon>
        <taxon>Sordariomycetidae</taxon>
        <taxon>Diaporthales</taxon>
        <taxon>Diaporthaceae</taxon>
        <taxon>Diaporthe</taxon>
    </lineage>
</organism>
<evidence type="ECO:0008006" key="4">
    <source>
        <dbReference type="Google" id="ProtNLM"/>
    </source>
</evidence>
<sequence>MPQAGRTTGPNLDIHIDNIGRPYQPGDIITGRVVRRTHVVSPEASVTIQLLGRAKTKLVVTRNAGNSTTYSYYRSRFNFVWLNRPLHPLHMSPSPHASAHGAEFDAGYMHTKQRLHKGPIHVPSSNSPVAWEFAIEIPTRPSPRTVGSATRNPDASYLPLDAASIAEHPLPSSFTTSGSRGNTRFEAYVEYHLEATLTQQRHSSSGSNNLTASLPLHIRAPPPTLAAAAAADFGLERRSAQLAATSYRLVPGMEDAELTFRQKSRKFFGSAKVPAFGFTLQYDCPSVIQLDSPVPIPLRVRIVPDGRRTSEVLQGVPQVVVLVSLEMVLKADTFVIAPGHFGSHTGEGTVKHHIVLPVASAGSVPASVLGGVGREGDGDEPAGKEVAHQGAVHRPGSGDVKRSVEPPRDEQGESSSSQAARQPVQFPEKENPPAEESSAAAIAAPETHNEPPAVGESSSPPTYQPRADDDPPPPHTSAPESSPPKAAPATAASAAAPQTEQPPAYQPAAPRRHPHSPGPLVIPSAWDTTGNNDGPWVDVGAALGLRLHETQATCRGQTVARMVAAAGTEPLSPGFTTYCIRHSHRVKWKICVGVGGGRIGVEWERGVGVVGAAGGG</sequence>
<evidence type="ECO:0000313" key="3">
    <source>
        <dbReference type="Proteomes" id="UP000094444"/>
    </source>
</evidence>
<feature type="compositionally biased region" description="Pro residues" evidence="1">
    <location>
        <begin position="473"/>
        <end position="486"/>
    </location>
</feature>
<dbReference type="Gene3D" id="2.60.40.640">
    <property type="match status" value="1"/>
</dbReference>
<feature type="region of interest" description="Disordered" evidence="1">
    <location>
        <begin position="369"/>
        <end position="527"/>
    </location>
</feature>
<comment type="caution">
    <text evidence="2">The sequence shown here is derived from an EMBL/GenBank/DDBJ whole genome shotgun (WGS) entry which is preliminary data.</text>
</comment>
<reference evidence="2" key="1">
    <citation type="submission" date="2017-09" db="EMBL/GenBank/DDBJ databases">
        <title>Polyketide synthases of a Diaporthe helianthi virulent isolate.</title>
        <authorList>
            <person name="Baroncelli R."/>
        </authorList>
    </citation>
    <scope>NUCLEOTIDE SEQUENCE [LARGE SCALE GENOMIC DNA]</scope>
    <source>
        <strain evidence="2">7/96</strain>
    </source>
</reference>
<gene>
    <name evidence="2" type="ORF">DHEL01_v205711</name>
</gene>
<dbReference type="InParanoid" id="A0A2P5I043"/>
<feature type="compositionally biased region" description="Low complexity" evidence="1">
    <location>
        <begin position="487"/>
        <end position="509"/>
    </location>
</feature>
<name>A0A2P5I043_DIAHE</name>
<dbReference type="InterPro" id="IPR014752">
    <property type="entry name" value="Arrestin-like_C"/>
</dbReference>
<evidence type="ECO:0000256" key="1">
    <source>
        <dbReference type="SAM" id="MobiDB-lite"/>
    </source>
</evidence>
<protein>
    <recommendedName>
        <fullName evidence="4">Arrestin-like N-terminal domain-containing protein</fullName>
    </recommendedName>
</protein>
<feature type="compositionally biased region" description="Low complexity" evidence="1">
    <location>
        <begin position="434"/>
        <end position="446"/>
    </location>
</feature>
<proteinExistence type="predicted"/>
<dbReference type="AlphaFoldDB" id="A0A2P5I043"/>
<keyword evidence="3" id="KW-1185">Reference proteome</keyword>
<feature type="compositionally biased region" description="Basic and acidic residues" evidence="1">
    <location>
        <begin position="399"/>
        <end position="411"/>
    </location>
</feature>
<accession>A0A2P5I043</accession>